<reference evidence="2 5" key="2">
    <citation type="submission" date="2019-02" db="EMBL/GenBank/DDBJ databases">
        <title>Complete genome sequence of Desulfobacter hydrogenophilus AcRS1.</title>
        <authorList>
            <person name="Marietou A."/>
            <person name="Lund M.B."/>
            <person name="Marshall I.P.G."/>
            <person name="Schreiber L."/>
            <person name="Jorgensen B."/>
        </authorList>
    </citation>
    <scope>NUCLEOTIDE SEQUENCE [LARGE SCALE GENOMIC DNA]</scope>
    <source>
        <strain evidence="2 5">AcRS1</strain>
    </source>
</reference>
<feature type="domain" description="Ice-binding protein C-terminal" evidence="1">
    <location>
        <begin position="104"/>
        <end position="125"/>
    </location>
</feature>
<dbReference type="RefSeq" id="WP_111952676.1">
    <property type="nucleotide sequence ID" value="NZ_CP036313.1"/>
</dbReference>
<dbReference type="Proteomes" id="UP000248798">
    <property type="component" value="Unassembled WGS sequence"/>
</dbReference>
<keyword evidence="5" id="KW-1185">Reference proteome</keyword>
<dbReference type="EMBL" id="CP036313">
    <property type="protein sequence ID" value="QBH12998.1"/>
    <property type="molecule type" value="Genomic_DNA"/>
</dbReference>
<dbReference type="AlphaFoldDB" id="A0A328FKI8"/>
<dbReference type="NCBIfam" id="NF033208">
    <property type="entry name" value="choice_anch_E"/>
    <property type="match status" value="1"/>
</dbReference>
<dbReference type="InterPro" id="IPR013424">
    <property type="entry name" value="Ice-binding_C"/>
</dbReference>
<evidence type="ECO:0000313" key="5">
    <source>
        <dbReference type="Proteomes" id="UP000293902"/>
    </source>
</evidence>
<evidence type="ECO:0000259" key="1">
    <source>
        <dbReference type="Pfam" id="PF07589"/>
    </source>
</evidence>
<sequence>MDSGLDETFNVFNPFTLIGEKDVNLDFGATTSFGPVAITNSGALTPTDLNQFVGSGDFGYDFNTAILTSISGGGGNFSTDIETMAGASLTVVYDYDVAGPTSVVPEPATLLFGLSLMGLAHRCRRKNA</sequence>
<evidence type="ECO:0000313" key="3">
    <source>
        <dbReference type="EMBL" id="RAM03982.1"/>
    </source>
</evidence>
<proteinExistence type="predicted"/>
<dbReference type="Proteomes" id="UP000293902">
    <property type="component" value="Chromosome"/>
</dbReference>
<protein>
    <submittedName>
        <fullName evidence="2">PEP-CTERM sorting domain-containing protein</fullName>
    </submittedName>
</protein>
<dbReference type="EMBL" id="QLNI01000001">
    <property type="protein sequence ID" value="RAM03982.1"/>
    <property type="molecule type" value="Genomic_DNA"/>
</dbReference>
<gene>
    <name evidence="3" type="ORF">DO021_00745</name>
    <name evidence="2" type="ORF">EYB58_08760</name>
</gene>
<accession>A0A328FKI8</accession>
<dbReference type="Pfam" id="PF07589">
    <property type="entry name" value="PEP-CTERM"/>
    <property type="match status" value="1"/>
</dbReference>
<organism evidence="3 4">
    <name type="scientific">Desulfobacter hydrogenophilus</name>
    <dbReference type="NCBI Taxonomy" id="2291"/>
    <lineage>
        <taxon>Bacteria</taxon>
        <taxon>Pseudomonadati</taxon>
        <taxon>Thermodesulfobacteriota</taxon>
        <taxon>Desulfobacteria</taxon>
        <taxon>Desulfobacterales</taxon>
        <taxon>Desulfobacteraceae</taxon>
        <taxon>Desulfobacter</taxon>
    </lineage>
</organism>
<reference evidence="3 4" key="1">
    <citation type="submission" date="2018-06" db="EMBL/GenBank/DDBJ databases">
        <title>Complete Genome Sequence of Desulfobacter hydrogenophilus (DSM3380).</title>
        <authorList>
            <person name="Marietou A."/>
            <person name="Schreiber L."/>
            <person name="Marshall I."/>
            <person name="Jorgensen B."/>
        </authorList>
    </citation>
    <scope>NUCLEOTIDE SEQUENCE [LARGE SCALE GENOMIC DNA]</scope>
    <source>
        <strain evidence="3 4">DSM 3380</strain>
    </source>
</reference>
<name>A0A328FKI8_9BACT</name>
<evidence type="ECO:0000313" key="4">
    <source>
        <dbReference type="Proteomes" id="UP000248798"/>
    </source>
</evidence>
<evidence type="ECO:0000313" key="2">
    <source>
        <dbReference type="EMBL" id="QBH12998.1"/>
    </source>
</evidence>